<organism evidence="1 2">
    <name type="scientific">Tetranychus urticae</name>
    <name type="common">Two-spotted spider mite</name>
    <dbReference type="NCBI Taxonomy" id="32264"/>
    <lineage>
        <taxon>Eukaryota</taxon>
        <taxon>Metazoa</taxon>
        <taxon>Ecdysozoa</taxon>
        <taxon>Arthropoda</taxon>
        <taxon>Chelicerata</taxon>
        <taxon>Arachnida</taxon>
        <taxon>Acari</taxon>
        <taxon>Acariformes</taxon>
        <taxon>Trombidiformes</taxon>
        <taxon>Prostigmata</taxon>
        <taxon>Eleutherengona</taxon>
        <taxon>Raphignathae</taxon>
        <taxon>Tetranychoidea</taxon>
        <taxon>Tetranychidae</taxon>
        <taxon>Tetranychus</taxon>
    </lineage>
</organism>
<dbReference type="HOGENOM" id="CLU_2707984_0_0_1"/>
<dbReference type="Proteomes" id="UP000015104">
    <property type="component" value="Unassembled WGS sequence"/>
</dbReference>
<name>T1K2X5_TETUR</name>
<protein>
    <submittedName>
        <fullName evidence="1">Uncharacterized protein</fullName>
    </submittedName>
</protein>
<dbReference type="EnsemblMetazoa" id="tetur04g06640.1">
    <property type="protein sequence ID" value="tetur04g06640.1"/>
    <property type="gene ID" value="tetur04g06640"/>
</dbReference>
<dbReference type="EMBL" id="CAEY01001369">
    <property type="status" value="NOT_ANNOTATED_CDS"/>
    <property type="molecule type" value="Genomic_DNA"/>
</dbReference>
<sequence>MVALVLAGGDKGGDNIILSGGEGKGHGGCSCEKKKEEIKFVPVHIPVHHKIHHWGWNQDNWGWGGHQDNWGWN</sequence>
<accession>T1K2X5</accession>
<evidence type="ECO:0000313" key="2">
    <source>
        <dbReference type="Proteomes" id="UP000015104"/>
    </source>
</evidence>
<reference evidence="2" key="1">
    <citation type="submission" date="2011-08" db="EMBL/GenBank/DDBJ databases">
        <authorList>
            <person name="Rombauts S."/>
        </authorList>
    </citation>
    <scope>NUCLEOTIDE SEQUENCE</scope>
    <source>
        <strain evidence="2">London</strain>
    </source>
</reference>
<evidence type="ECO:0000313" key="1">
    <source>
        <dbReference type="EnsemblMetazoa" id="tetur04g06640.1"/>
    </source>
</evidence>
<keyword evidence="2" id="KW-1185">Reference proteome</keyword>
<dbReference type="AlphaFoldDB" id="T1K2X5"/>
<reference evidence="1" key="2">
    <citation type="submission" date="2015-06" db="UniProtKB">
        <authorList>
            <consortium name="EnsemblMetazoa"/>
        </authorList>
    </citation>
    <scope>IDENTIFICATION</scope>
</reference>
<proteinExistence type="predicted"/>